<evidence type="ECO:0000256" key="6">
    <source>
        <dbReference type="ARBA" id="ARBA00022989"/>
    </source>
</evidence>
<keyword evidence="6" id="KW-1133">Transmembrane helix</keyword>
<dbReference type="GO" id="GO:0005509">
    <property type="term" value="F:calcium ion binding"/>
    <property type="evidence" value="ECO:0007669"/>
    <property type="project" value="UniProtKB-UniRule"/>
</dbReference>
<evidence type="ECO:0000256" key="8">
    <source>
        <dbReference type="ARBA" id="ARBA00023180"/>
    </source>
</evidence>
<keyword evidence="5" id="KW-0130">Cell adhesion</keyword>
<dbReference type="FunFam" id="2.60.40.60:FF:000006">
    <property type="entry name" value="Protocadherin alpha 2"/>
    <property type="match status" value="1"/>
</dbReference>
<evidence type="ECO:0000256" key="5">
    <source>
        <dbReference type="ARBA" id="ARBA00022889"/>
    </source>
</evidence>
<keyword evidence="7" id="KW-0472">Membrane</keyword>
<keyword evidence="3" id="KW-0677">Repeat</keyword>
<accession>A0A3B3X8H6</accession>
<evidence type="ECO:0000259" key="10">
    <source>
        <dbReference type="PROSITE" id="PS50268"/>
    </source>
</evidence>
<evidence type="ECO:0000256" key="2">
    <source>
        <dbReference type="ARBA" id="ARBA00022692"/>
    </source>
</evidence>
<comment type="subcellular location">
    <subcellularLocation>
        <location evidence="1">Membrane</location>
        <topology evidence="1">Single-pass membrane protein</topology>
    </subcellularLocation>
</comment>
<organism evidence="11 12">
    <name type="scientific">Poecilia mexicana</name>
    <dbReference type="NCBI Taxonomy" id="48701"/>
    <lineage>
        <taxon>Eukaryota</taxon>
        <taxon>Metazoa</taxon>
        <taxon>Chordata</taxon>
        <taxon>Craniata</taxon>
        <taxon>Vertebrata</taxon>
        <taxon>Euteleostomi</taxon>
        <taxon>Actinopterygii</taxon>
        <taxon>Neopterygii</taxon>
        <taxon>Teleostei</taxon>
        <taxon>Neoteleostei</taxon>
        <taxon>Acanthomorphata</taxon>
        <taxon>Ovalentaria</taxon>
        <taxon>Atherinomorphae</taxon>
        <taxon>Cyprinodontiformes</taxon>
        <taxon>Poeciliidae</taxon>
        <taxon>Poeciliinae</taxon>
        <taxon>Poecilia</taxon>
    </lineage>
</organism>
<evidence type="ECO:0000256" key="9">
    <source>
        <dbReference type="PROSITE-ProRule" id="PRU00043"/>
    </source>
</evidence>
<dbReference type="PANTHER" id="PTHR24028">
    <property type="entry name" value="CADHERIN-87A"/>
    <property type="match status" value="1"/>
</dbReference>
<keyword evidence="4 9" id="KW-0106">Calcium</keyword>
<dbReference type="SUPFAM" id="SSF49313">
    <property type="entry name" value="Cadherin-like"/>
    <property type="match status" value="3"/>
</dbReference>
<dbReference type="InterPro" id="IPR050174">
    <property type="entry name" value="Protocadherin/Cadherin-CA"/>
</dbReference>
<dbReference type="Gene3D" id="2.60.40.60">
    <property type="entry name" value="Cadherins"/>
    <property type="match status" value="3"/>
</dbReference>
<dbReference type="Pfam" id="PF08266">
    <property type="entry name" value="Cadherin_2"/>
    <property type="match status" value="1"/>
</dbReference>
<protein>
    <recommendedName>
        <fullName evidence="10">Cadherin domain-containing protein</fullName>
    </recommendedName>
</protein>
<dbReference type="InterPro" id="IPR020894">
    <property type="entry name" value="Cadherin_CS"/>
</dbReference>
<dbReference type="Ensembl" id="ENSPMET00000018312.1">
    <property type="protein sequence ID" value="ENSPMEP00000011249.1"/>
    <property type="gene ID" value="ENSPMEG00000013301.1"/>
</dbReference>
<keyword evidence="8" id="KW-0325">Glycoprotein</keyword>
<evidence type="ECO:0000256" key="4">
    <source>
        <dbReference type="ARBA" id="ARBA00022837"/>
    </source>
</evidence>
<reference evidence="11" key="1">
    <citation type="submission" date="2025-08" db="UniProtKB">
        <authorList>
            <consortium name="Ensembl"/>
        </authorList>
    </citation>
    <scope>IDENTIFICATION</scope>
</reference>
<dbReference type="PROSITE" id="PS00232">
    <property type="entry name" value="CADHERIN_1"/>
    <property type="match status" value="1"/>
</dbReference>
<evidence type="ECO:0000256" key="7">
    <source>
        <dbReference type="ARBA" id="ARBA00023136"/>
    </source>
</evidence>
<dbReference type="Proteomes" id="UP000261480">
    <property type="component" value="Unplaced"/>
</dbReference>
<dbReference type="GO" id="GO:0007156">
    <property type="term" value="P:homophilic cell adhesion via plasma membrane adhesion molecules"/>
    <property type="evidence" value="ECO:0007669"/>
    <property type="project" value="InterPro"/>
</dbReference>
<dbReference type="AlphaFoldDB" id="A0A3B3X8H6"/>
<dbReference type="CDD" id="cd11304">
    <property type="entry name" value="Cadherin_repeat"/>
    <property type="match status" value="2"/>
</dbReference>
<dbReference type="STRING" id="48701.ENSPMEP00000011249"/>
<sequence>SFSSVYHKHNCADSVLLIVAEQVLAELRYSIPEEVNEGTAVGYIAKDLGLDKASLVDRRFRVVPGSKEAYFEVNSDNGALQVRRKIDREEICHGSGACLMELKILVENPLEMHHVVVDIADVNDHYPSFSENEQTFEIAEHSSLGTRFQLDAARDPDAGINSIRTYTLTSNDHFDIEIIQITVLDINDNRPSFSQNVYQVEIYENVSVGTV</sequence>
<name>A0A3B3X8H6_9TELE</name>
<dbReference type="PROSITE" id="PS50268">
    <property type="entry name" value="CADHERIN_2"/>
    <property type="match status" value="1"/>
</dbReference>
<dbReference type="InterPro" id="IPR002126">
    <property type="entry name" value="Cadherin-like_dom"/>
</dbReference>
<evidence type="ECO:0000256" key="3">
    <source>
        <dbReference type="ARBA" id="ARBA00022737"/>
    </source>
</evidence>
<dbReference type="GO" id="GO:0005886">
    <property type="term" value="C:plasma membrane"/>
    <property type="evidence" value="ECO:0007669"/>
    <property type="project" value="InterPro"/>
</dbReference>
<feature type="domain" description="Cadherin" evidence="10">
    <location>
        <begin position="23"/>
        <end position="129"/>
    </location>
</feature>
<evidence type="ECO:0000313" key="11">
    <source>
        <dbReference type="Ensembl" id="ENSPMEP00000011249.1"/>
    </source>
</evidence>
<evidence type="ECO:0000313" key="12">
    <source>
        <dbReference type="Proteomes" id="UP000261480"/>
    </source>
</evidence>
<dbReference type="PRINTS" id="PR00205">
    <property type="entry name" value="CADHERIN"/>
</dbReference>
<keyword evidence="12" id="KW-1185">Reference proteome</keyword>
<reference evidence="11" key="2">
    <citation type="submission" date="2025-09" db="UniProtKB">
        <authorList>
            <consortium name="Ensembl"/>
        </authorList>
    </citation>
    <scope>IDENTIFICATION</scope>
</reference>
<dbReference type="InterPro" id="IPR013164">
    <property type="entry name" value="Cadherin_N"/>
</dbReference>
<dbReference type="GO" id="GO:0009653">
    <property type="term" value="P:anatomical structure morphogenesis"/>
    <property type="evidence" value="ECO:0007669"/>
    <property type="project" value="UniProtKB-ARBA"/>
</dbReference>
<dbReference type="InterPro" id="IPR015919">
    <property type="entry name" value="Cadherin-like_sf"/>
</dbReference>
<proteinExistence type="predicted"/>
<evidence type="ECO:0000256" key="1">
    <source>
        <dbReference type="ARBA" id="ARBA00004167"/>
    </source>
</evidence>
<keyword evidence="2" id="KW-0812">Transmembrane</keyword>
<dbReference type="PANTHER" id="PTHR24028:SF337">
    <property type="entry name" value="PROTOCADHERIN 2 ALPHA A 3 PRECURSOR-RELATED"/>
    <property type="match status" value="1"/>
</dbReference>